<keyword evidence="3" id="KW-0378">Hydrolase</keyword>
<keyword evidence="9" id="KW-0812">Transmembrane</keyword>
<evidence type="ECO:0000256" key="1">
    <source>
        <dbReference type="ARBA" id="ARBA00007164"/>
    </source>
</evidence>
<evidence type="ECO:0000256" key="9">
    <source>
        <dbReference type="SAM" id="Phobius"/>
    </source>
</evidence>
<dbReference type="PRINTS" id="PR00725">
    <property type="entry name" value="DADACBPTASE1"/>
</dbReference>
<evidence type="ECO:0000259" key="10">
    <source>
        <dbReference type="Pfam" id="PF00768"/>
    </source>
</evidence>
<dbReference type="Gene3D" id="3.40.710.10">
    <property type="entry name" value="DD-peptidase/beta-lactamase superfamily"/>
    <property type="match status" value="1"/>
</dbReference>
<accession>A0ABS5KZS5</accession>
<comment type="caution">
    <text evidence="11">The sequence shown here is derived from an EMBL/GenBank/DDBJ whole genome shotgun (WGS) entry which is preliminary data.</text>
</comment>
<protein>
    <submittedName>
        <fullName evidence="11">D-alanyl-D-alanine carboxypeptidase</fullName>
    </submittedName>
</protein>
<evidence type="ECO:0000256" key="5">
    <source>
        <dbReference type="ARBA" id="ARBA00022984"/>
    </source>
</evidence>
<evidence type="ECO:0000256" key="6">
    <source>
        <dbReference type="ARBA" id="ARBA00023316"/>
    </source>
</evidence>
<evidence type="ECO:0000256" key="2">
    <source>
        <dbReference type="ARBA" id="ARBA00022729"/>
    </source>
</evidence>
<dbReference type="RefSeq" id="WP_212016194.1">
    <property type="nucleotide sequence ID" value="NZ_JAAFYZ010000143.1"/>
</dbReference>
<gene>
    <name evidence="11" type="ORF">KGQ19_32115</name>
</gene>
<reference evidence="11 12" key="1">
    <citation type="submission" date="2020-02" db="EMBL/GenBank/DDBJ databases">
        <title>Acidophilic actinobacteria isolated from forest soil.</title>
        <authorList>
            <person name="Golinska P."/>
        </authorList>
    </citation>
    <scope>NUCLEOTIDE SEQUENCE [LARGE SCALE GENOMIC DNA]</scope>
    <source>
        <strain evidence="11 12">NL8</strain>
    </source>
</reference>
<keyword evidence="9" id="KW-0472">Membrane</keyword>
<dbReference type="Proteomes" id="UP000730482">
    <property type="component" value="Unassembled WGS sequence"/>
</dbReference>
<dbReference type="InterPro" id="IPR012338">
    <property type="entry name" value="Beta-lactam/transpept-like"/>
</dbReference>
<proteinExistence type="inferred from homology"/>
<dbReference type="InterPro" id="IPR018044">
    <property type="entry name" value="Peptidase_S11"/>
</dbReference>
<dbReference type="GO" id="GO:0004180">
    <property type="term" value="F:carboxypeptidase activity"/>
    <property type="evidence" value="ECO:0007669"/>
    <property type="project" value="UniProtKB-KW"/>
</dbReference>
<dbReference type="PANTHER" id="PTHR21581">
    <property type="entry name" value="D-ALANYL-D-ALANINE CARBOXYPEPTIDASE"/>
    <property type="match status" value="1"/>
</dbReference>
<dbReference type="SUPFAM" id="SSF56601">
    <property type="entry name" value="beta-lactamase/transpeptidase-like"/>
    <property type="match status" value="1"/>
</dbReference>
<keyword evidence="9" id="KW-1133">Transmembrane helix</keyword>
<evidence type="ECO:0000256" key="7">
    <source>
        <dbReference type="RuleBase" id="RU004016"/>
    </source>
</evidence>
<comment type="similarity">
    <text evidence="1 7">Belongs to the peptidase S11 family.</text>
</comment>
<organism evidence="11 12">
    <name type="scientific">Catenulispora pinistramenti</name>
    <dbReference type="NCBI Taxonomy" id="2705254"/>
    <lineage>
        <taxon>Bacteria</taxon>
        <taxon>Bacillati</taxon>
        <taxon>Actinomycetota</taxon>
        <taxon>Actinomycetes</taxon>
        <taxon>Catenulisporales</taxon>
        <taxon>Catenulisporaceae</taxon>
        <taxon>Catenulispora</taxon>
    </lineage>
</organism>
<keyword evidence="2" id="KW-0732">Signal</keyword>
<sequence>MNPTRERNSVSPPVSYASSPGWLRRRRRAVIPVVAVAIGLIAAGAAIAVAARHSDQRSTPAPTPPLTPTSAFQPAPAPVSTDLGSGVTLPWPAQGQAAVEAEGLGSLGTNGEQRPVPIASVTKVMTALVVLADHPLSGDDQGPMITVDAKAANEASDPDQTTVRVSTGQTFSEHDLLEMMLIPSGNNIARLLARWDAGNERAFVAKMNDAARRLGMTDTTYTGASGYEESTKSTAVDQLKLARQAVDDPVFDRIVAMPTATVPGLHSRLVNTNTLLGADGVIGMKTGSSTPAGGALMWAARQSDANGKTHLVLGVVLQQRQGSTANDDLRAVLATSRTLIQGVAQAVASMR</sequence>
<evidence type="ECO:0000256" key="3">
    <source>
        <dbReference type="ARBA" id="ARBA00022801"/>
    </source>
</evidence>
<dbReference type="EMBL" id="JAAFYZ010000143">
    <property type="protein sequence ID" value="MBS2551524.1"/>
    <property type="molecule type" value="Genomic_DNA"/>
</dbReference>
<keyword evidence="12" id="KW-1185">Reference proteome</keyword>
<evidence type="ECO:0000313" key="12">
    <source>
        <dbReference type="Proteomes" id="UP000730482"/>
    </source>
</evidence>
<feature type="domain" description="Peptidase S11 D-alanyl-D-alanine carboxypeptidase A N-terminal" evidence="10">
    <location>
        <begin position="110"/>
        <end position="304"/>
    </location>
</feature>
<evidence type="ECO:0000256" key="8">
    <source>
        <dbReference type="SAM" id="MobiDB-lite"/>
    </source>
</evidence>
<keyword evidence="11" id="KW-0645">Protease</keyword>
<keyword evidence="6" id="KW-0961">Cell wall biogenesis/degradation</keyword>
<keyword evidence="11" id="KW-0121">Carboxypeptidase</keyword>
<keyword evidence="4" id="KW-0133">Cell shape</keyword>
<dbReference type="Pfam" id="PF00768">
    <property type="entry name" value="Peptidase_S11"/>
    <property type="match status" value="1"/>
</dbReference>
<feature type="region of interest" description="Disordered" evidence="8">
    <location>
        <begin position="54"/>
        <end position="90"/>
    </location>
</feature>
<name>A0ABS5KZS5_9ACTN</name>
<dbReference type="InterPro" id="IPR001967">
    <property type="entry name" value="Peptidase_S11_N"/>
</dbReference>
<keyword evidence="5" id="KW-0573">Peptidoglycan synthesis</keyword>
<dbReference type="PANTHER" id="PTHR21581:SF33">
    <property type="entry name" value="D-ALANYL-D-ALANINE CARBOXYPEPTIDASE DACB"/>
    <property type="match status" value="1"/>
</dbReference>
<evidence type="ECO:0000256" key="4">
    <source>
        <dbReference type="ARBA" id="ARBA00022960"/>
    </source>
</evidence>
<feature type="transmembrane region" description="Helical" evidence="9">
    <location>
        <begin position="29"/>
        <end position="51"/>
    </location>
</feature>
<evidence type="ECO:0000313" key="11">
    <source>
        <dbReference type="EMBL" id="MBS2551524.1"/>
    </source>
</evidence>